<keyword evidence="1" id="KW-0695">RNA-directed DNA polymerase</keyword>
<keyword evidence="1" id="KW-0548">Nucleotidyltransferase</keyword>
<dbReference type="AlphaFoldDB" id="A0AAV4QPM9"/>
<protein>
    <submittedName>
        <fullName evidence="1">Reverse transcriptase</fullName>
    </submittedName>
</protein>
<dbReference type="PANTHER" id="PTHR47331:SF6">
    <property type="entry name" value="DOUBLECORTIN DOMAIN-CONTAINING PROTEIN"/>
    <property type="match status" value="1"/>
</dbReference>
<dbReference type="PANTHER" id="PTHR47331">
    <property type="entry name" value="PHD-TYPE DOMAIN-CONTAINING PROTEIN"/>
    <property type="match status" value="1"/>
</dbReference>
<reference evidence="1 2" key="1">
    <citation type="submission" date="2021-06" db="EMBL/GenBank/DDBJ databases">
        <title>Caerostris darwini draft genome.</title>
        <authorList>
            <person name="Kono N."/>
            <person name="Arakawa K."/>
        </authorList>
    </citation>
    <scope>NUCLEOTIDE SEQUENCE [LARGE SCALE GENOMIC DNA]</scope>
</reference>
<keyword evidence="1" id="KW-0808">Transferase</keyword>
<sequence>MKYSRKLILVPEDCVEVADQLTDLDNSRNNSDKGFTREGKDEPVEVEHLSHLTKISVLSTITRFLCVLGLLGPVINKAELFIQQLWLMKIDWSEKRRSPSLASEKTHGATVYARSCTSDVKIKVKHSACKSHVSPLKQITIPRLELCVAVLLVKLMHNVKDALKMDFDSVDLWSDSTIGIPRIHRETRE</sequence>
<accession>A0AAV4QPM9</accession>
<dbReference type="GO" id="GO:0003964">
    <property type="term" value="F:RNA-directed DNA polymerase activity"/>
    <property type="evidence" value="ECO:0007669"/>
    <property type="project" value="UniProtKB-KW"/>
</dbReference>
<organism evidence="1 2">
    <name type="scientific">Caerostris darwini</name>
    <dbReference type="NCBI Taxonomy" id="1538125"/>
    <lineage>
        <taxon>Eukaryota</taxon>
        <taxon>Metazoa</taxon>
        <taxon>Ecdysozoa</taxon>
        <taxon>Arthropoda</taxon>
        <taxon>Chelicerata</taxon>
        <taxon>Arachnida</taxon>
        <taxon>Araneae</taxon>
        <taxon>Araneomorphae</taxon>
        <taxon>Entelegynae</taxon>
        <taxon>Araneoidea</taxon>
        <taxon>Araneidae</taxon>
        <taxon>Caerostris</taxon>
    </lineage>
</organism>
<dbReference type="Proteomes" id="UP001054837">
    <property type="component" value="Unassembled WGS sequence"/>
</dbReference>
<proteinExistence type="predicted"/>
<dbReference type="InterPro" id="IPR008042">
    <property type="entry name" value="Retrotrans_Pao"/>
</dbReference>
<keyword evidence="2" id="KW-1185">Reference proteome</keyword>
<name>A0AAV4QPM9_9ARAC</name>
<evidence type="ECO:0000313" key="2">
    <source>
        <dbReference type="Proteomes" id="UP001054837"/>
    </source>
</evidence>
<dbReference type="EMBL" id="BPLQ01004795">
    <property type="protein sequence ID" value="GIY10784.1"/>
    <property type="molecule type" value="Genomic_DNA"/>
</dbReference>
<dbReference type="Pfam" id="PF05380">
    <property type="entry name" value="Peptidase_A17"/>
    <property type="match status" value="2"/>
</dbReference>
<evidence type="ECO:0000313" key="1">
    <source>
        <dbReference type="EMBL" id="GIY10784.1"/>
    </source>
</evidence>
<comment type="caution">
    <text evidence="1">The sequence shown here is derived from an EMBL/GenBank/DDBJ whole genome shotgun (WGS) entry which is preliminary data.</text>
</comment>
<gene>
    <name evidence="1" type="primary">AVEN_236767_1</name>
    <name evidence="1" type="ORF">CDAR_421271</name>
</gene>